<keyword evidence="1" id="KW-0812">Transmembrane</keyword>
<dbReference type="OrthoDB" id="7836441at2"/>
<dbReference type="Proteomes" id="UP000698242">
    <property type="component" value="Unassembled WGS sequence"/>
</dbReference>
<evidence type="ECO:0000313" key="2">
    <source>
        <dbReference type="EMBL" id="KAF0675426.1"/>
    </source>
</evidence>
<gene>
    <name evidence="2" type="ORF">PMES_02316</name>
</gene>
<dbReference type="AlphaFoldDB" id="A0A921NNY3"/>
<dbReference type="RefSeq" id="WP_159965828.1">
    <property type="nucleotide sequence ID" value="NZ_APKE01000026.1"/>
</dbReference>
<proteinExistence type="predicted"/>
<protein>
    <recommendedName>
        <fullName evidence="4">DUF4760 domain-containing protein</fullName>
    </recommendedName>
</protein>
<feature type="transmembrane region" description="Helical" evidence="1">
    <location>
        <begin position="14"/>
        <end position="33"/>
    </location>
</feature>
<evidence type="ECO:0000256" key="1">
    <source>
        <dbReference type="SAM" id="Phobius"/>
    </source>
</evidence>
<keyword evidence="1" id="KW-1133">Transmembrane helix</keyword>
<name>A0A921NNY3_9RHOB</name>
<keyword evidence="3" id="KW-1185">Reference proteome</keyword>
<evidence type="ECO:0008006" key="4">
    <source>
        <dbReference type="Google" id="ProtNLM"/>
    </source>
</evidence>
<evidence type="ECO:0000313" key="3">
    <source>
        <dbReference type="Proteomes" id="UP000698242"/>
    </source>
</evidence>
<accession>A0A921NNY3</accession>
<dbReference type="EMBL" id="APKE01000026">
    <property type="protein sequence ID" value="KAF0675426.1"/>
    <property type="molecule type" value="Genomic_DNA"/>
</dbReference>
<sequence length="209" mass="23394">MSGQGDLLGLDARIWQAIVAGGFVAAGWVYDGWRKRREAQRLREEKLRDAHRALFAEIATFLANLADETALDTYVDAMVARMEADPDFVPFIPKERHDRLFDSIQGEIHVLPRVTIDPVVRYYSQLSAIAALAEDMRGRGFARLSQDRRIVIYRDYFDMRKQAFEYGRIANWLIGVYAEGGKDAAEAAASSIGPAGRVLSTPAADRSAR</sequence>
<reference evidence="2" key="1">
    <citation type="submission" date="2013-03" db="EMBL/GenBank/DDBJ databases">
        <title>Genome Sequence of the Profundibacterium mesophilum strain KAUST100406-0324T from Red Sea, a novel genus in the family Rhodobacteraceae.</title>
        <authorList>
            <person name="Essack M."/>
            <person name="Alam I."/>
            <person name="Lafi F."/>
            <person name="Alawi W."/>
            <person name="Kamanu F."/>
            <person name="Al-Suwailem A."/>
            <person name="Lee O.O."/>
            <person name="Xu Y."/>
            <person name="Bajic V."/>
            <person name="Qian P.-Y."/>
            <person name="Archer J."/>
        </authorList>
    </citation>
    <scope>NUCLEOTIDE SEQUENCE</scope>
    <source>
        <strain evidence="2">KAUST100406-0324</strain>
    </source>
</reference>
<organism evidence="2 3">
    <name type="scientific">Profundibacterium mesophilum KAUST100406-0324</name>
    <dbReference type="NCBI Taxonomy" id="1037889"/>
    <lineage>
        <taxon>Bacteria</taxon>
        <taxon>Pseudomonadati</taxon>
        <taxon>Pseudomonadota</taxon>
        <taxon>Alphaproteobacteria</taxon>
        <taxon>Rhodobacterales</taxon>
        <taxon>Roseobacteraceae</taxon>
        <taxon>Profundibacterium</taxon>
    </lineage>
</organism>
<comment type="caution">
    <text evidence="2">The sequence shown here is derived from an EMBL/GenBank/DDBJ whole genome shotgun (WGS) entry which is preliminary data.</text>
</comment>
<keyword evidence="1" id="KW-0472">Membrane</keyword>